<dbReference type="AlphaFoldDB" id="A0A494YCC2"/>
<comment type="caution">
    <text evidence="7">The sequence shown here is derived from an EMBL/GenBank/DDBJ whole genome shotgun (WGS) entry which is preliminary data.</text>
</comment>
<evidence type="ECO:0000313" key="7">
    <source>
        <dbReference type="EMBL" id="RKP57930.1"/>
    </source>
</evidence>
<evidence type="ECO:0000256" key="6">
    <source>
        <dbReference type="SAM" id="Phobius"/>
    </source>
</evidence>
<organism evidence="7 8">
    <name type="scientific">Pararobbsia silviterrae</name>
    <dbReference type="NCBI Taxonomy" id="1792498"/>
    <lineage>
        <taxon>Bacteria</taxon>
        <taxon>Pseudomonadati</taxon>
        <taxon>Pseudomonadota</taxon>
        <taxon>Betaproteobacteria</taxon>
        <taxon>Burkholderiales</taxon>
        <taxon>Burkholderiaceae</taxon>
        <taxon>Pararobbsia</taxon>
    </lineage>
</organism>
<keyword evidence="2 6" id="KW-0812">Transmembrane</keyword>
<feature type="compositionally biased region" description="Polar residues" evidence="5">
    <location>
        <begin position="101"/>
        <end position="112"/>
    </location>
</feature>
<sequence>MGMTYDNGRGDDPREGTRRWVKPAVAVVALVGLAALVWHFANDKAGVKRSEAPQVTTVIPLPPPPQPPREQKPPPEKQPDVQTPTQKPTVAPKPADAPKPSDNQPKSMTENAPAQAGTDNFGIGAGDGSGMAGSGGGGAFGNATYSQYLSYTLQQAVEHDKRVQDAGGGSRFSVGLNLWLDTSGHITKVALGQSTGDPKLDAAVIDAIQTMGRLDEAPPPAWQYPVRLNLQGRQPG</sequence>
<dbReference type="Proteomes" id="UP000270342">
    <property type="component" value="Unassembled WGS sequence"/>
</dbReference>
<evidence type="ECO:0000256" key="1">
    <source>
        <dbReference type="ARBA" id="ARBA00004167"/>
    </source>
</evidence>
<dbReference type="NCBIfam" id="TIGR01352">
    <property type="entry name" value="tonB_Cterm"/>
    <property type="match status" value="1"/>
</dbReference>
<keyword evidence="4 6" id="KW-0472">Membrane</keyword>
<feature type="compositionally biased region" description="Low complexity" evidence="5">
    <location>
        <begin position="87"/>
        <end position="100"/>
    </location>
</feature>
<proteinExistence type="predicted"/>
<evidence type="ECO:0000256" key="4">
    <source>
        <dbReference type="ARBA" id="ARBA00023136"/>
    </source>
</evidence>
<dbReference type="EMBL" id="RBZU01000002">
    <property type="protein sequence ID" value="RKP57930.1"/>
    <property type="molecule type" value="Genomic_DNA"/>
</dbReference>
<keyword evidence="8" id="KW-1185">Reference proteome</keyword>
<evidence type="ECO:0000313" key="8">
    <source>
        <dbReference type="Proteomes" id="UP000270342"/>
    </source>
</evidence>
<gene>
    <name evidence="7" type="ORF">D7S86_07845</name>
</gene>
<dbReference type="InterPro" id="IPR006260">
    <property type="entry name" value="TonB/TolA_C"/>
</dbReference>
<protein>
    <submittedName>
        <fullName evidence="7">Energy transducer TonB</fullName>
    </submittedName>
</protein>
<feature type="transmembrane region" description="Helical" evidence="6">
    <location>
        <begin position="20"/>
        <end position="41"/>
    </location>
</feature>
<evidence type="ECO:0000256" key="3">
    <source>
        <dbReference type="ARBA" id="ARBA00022989"/>
    </source>
</evidence>
<dbReference type="OrthoDB" id="7032053at2"/>
<reference evidence="7 8" key="1">
    <citation type="submission" date="2018-10" db="EMBL/GenBank/DDBJ databases">
        <title>Robbsia sp. DHC34, isolated from soil.</title>
        <authorList>
            <person name="Gao Z.-H."/>
            <person name="Qiu L.-H."/>
        </authorList>
    </citation>
    <scope>NUCLEOTIDE SEQUENCE [LARGE SCALE GENOMIC DNA]</scope>
    <source>
        <strain evidence="7 8">DHC34</strain>
    </source>
</reference>
<feature type="compositionally biased region" description="Basic and acidic residues" evidence="5">
    <location>
        <begin position="69"/>
        <end position="79"/>
    </location>
</feature>
<dbReference type="SUPFAM" id="SSF74653">
    <property type="entry name" value="TolA/TonB C-terminal domain"/>
    <property type="match status" value="1"/>
</dbReference>
<evidence type="ECO:0000256" key="5">
    <source>
        <dbReference type="SAM" id="MobiDB-lite"/>
    </source>
</evidence>
<dbReference type="Gene3D" id="3.30.1150.10">
    <property type="match status" value="1"/>
</dbReference>
<dbReference type="RefSeq" id="WP_121085283.1">
    <property type="nucleotide sequence ID" value="NZ_RBZU01000002.1"/>
</dbReference>
<name>A0A494YCC2_9BURK</name>
<feature type="region of interest" description="Disordered" evidence="5">
    <location>
        <begin position="47"/>
        <end position="125"/>
    </location>
</feature>
<accession>A0A494YCC2</accession>
<dbReference type="GO" id="GO:0016020">
    <property type="term" value="C:membrane"/>
    <property type="evidence" value="ECO:0007669"/>
    <property type="project" value="UniProtKB-SubCell"/>
</dbReference>
<comment type="subcellular location">
    <subcellularLocation>
        <location evidence="1">Membrane</location>
        <topology evidence="1">Single-pass membrane protein</topology>
    </subcellularLocation>
</comment>
<keyword evidence="3 6" id="KW-1133">Transmembrane helix</keyword>
<evidence type="ECO:0000256" key="2">
    <source>
        <dbReference type="ARBA" id="ARBA00022692"/>
    </source>
</evidence>